<protein>
    <submittedName>
        <fullName evidence="2">Uncharacterized protein</fullName>
    </submittedName>
</protein>
<dbReference type="Proteomes" id="UP000799767">
    <property type="component" value="Unassembled WGS sequence"/>
</dbReference>
<feature type="region of interest" description="Disordered" evidence="1">
    <location>
        <begin position="23"/>
        <end position="57"/>
    </location>
</feature>
<dbReference type="RefSeq" id="XP_033593384.1">
    <property type="nucleotide sequence ID" value="XM_033738786.1"/>
</dbReference>
<dbReference type="OrthoDB" id="5366606at2759"/>
<evidence type="ECO:0000313" key="3">
    <source>
        <dbReference type="Proteomes" id="UP000799767"/>
    </source>
</evidence>
<keyword evidence="3" id="KW-1185">Reference proteome</keyword>
<evidence type="ECO:0000313" key="2">
    <source>
        <dbReference type="EMBL" id="KAF2486815.1"/>
    </source>
</evidence>
<name>A0A6A6Q3F1_9PEZI</name>
<dbReference type="GeneID" id="54479787"/>
<proteinExistence type="predicted"/>
<sequence>MPRMVAPPPSGEFNITLIRPFSGKAINPQTHQPSLLQSPGPPESHIEILGQPNRPAVVRRTNYTSGTATNEKAGDVPKDDVEELMSLVSAVRGFPSHETKDVFGEDARLELTTFDIQWANAEEGGAEGAEGVEGEQREEFARVVQSIEALAREFAKRDAAV</sequence>
<accession>A0A6A6Q3F1</accession>
<reference evidence="2" key="1">
    <citation type="journal article" date="2020" name="Stud. Mycol.">
        <title>101 Dothideomycetes genomes: a test case for predicting lifestyles and emergence of pathogens.</title>
        <authorList>
            <person name="Haridas S."/>
            <person name="Albert R."/>
            <person name="Binder M."/>
            <person name="Bloem J."/>
            <person name="Labutti K."/>
            <person name="Salamov A."/>
            <person name="Andreopoulos B."/>
            <person name="Baker S."/>
            <person name="Barry K."/>
            <person name="Bills G."/>
            <person name="Bluhm B."/>
            <person name="Cannon C."/>
            <person name="Castanera R."/>
            <person name="Culley D."/>
            <person name="Daum C."/>
            <person name="Ezra D."/>
            <person name="Gonzalez J."/>
            <person name="Henrissat B."/>
            <person name="Kuo A."/>
            <person name="Liang C."/>
            <person name="Lipzen A."/>
            <person name="Lutzoni F."/>
            <person name="Magnuson J."/>
            <person name="Mondo S."/>
            <person name="Nolan M."/>
            <person name="Ohm R."/>
            <person name="Pangilinan J."/>
            <person name="Park H.-J."/>
            <person name="Ramirez L."/>
            <person name="Alfaro M."/>
            <person name="Sun H."/>
            <person name="Tritt A."/>
            <person name="Yoshinaga Y."/>
            <person name="Zwiers L.-H."/>
            <person name="Turgeon B."/>
            <person name="Goodwin S."/>
            <person name="Spatafora J."/>
            <person name="Crous P."/>
            <person name="Grigoriev I."/>
        </authorList>
    </citation>
    <scope>NUCLEOTIDE SEQUENCE</scope>
    <source>
        <strain evidence="2">CBS 113389</strain>
    </source>
</reference>
<gene>
    <name evidence="2" type="ORF">BDY17DRAFT_86534</name>
</gene>
<organism evidence="2 3">
    <name type="scientific">Neohortaea acidophila</name>
    <dbReference type="NCBI Taxonomy" id="245834"/>
    <lineage>
        <taxon>Eukaryota</taxon>
        <taxon>Fungi</taxon>
        <taxon>Dikarya</taxon>
        <taxon>Ascomycota</taxon>
        <taxon>Pezizomycotina</taxon>
        <taxon>Dothideomycetes</taxon>
        <taxon>Dothideomycetidae</taxon>
        <taxon>Mycosphaerellales</taxon>
        <taxon>Teratosphaeriaceae</taxon>
        <taxon>Neohortaea</taxon>
    </lineage>
</organism>
<dbReference type="EMBL" id="MU001632">
    <property type="protein sequence ID" value="KAF2486815.1"/>
    <property type="molecule type" value="Genomic_DNA"/>
</dbReference>
<feature type="compositionally biased region" description="Polar residues" evidence="1">
    <location>
        <begin position="27"/>
        <end position="37"/>
    </location>
</feature>
<evidence type="ECO:0000256" key="1">
    <source>
        <dbReference type="SAM" id="MobiDB-lite"/>
    </source>
</evidence>
<dbReference type="AlphaFoldDB" id="A0A6A6Q3F1"/>